<evidence type="ECO:0000313" key="3">
    <source>
        <dbReference type="Proteomes" id="UP000614272"/>
    </source>
</evidence>
<evidence type="ECO:0000313" key="2">
    <source>
        <dbReference type="EMBL" id="GGD78261.1"/>
    </source>
</evidence>
<keyword evidence="1" id="KW-0812">Transmembrane</keyword>
<keyword evidence="1" id="KW-1133">Transmembrane helix</keyword>
<evidence type="ECO:0000256" key="1">
    <source>
        <dbReference type="SAM" id="Phobius"/>
    </source>
</evidence>
<sequence length="78" mass="8398">MINKQNDNHIVTEQPKKRLSARVRILIGLASLPSLALGYMLVVTALNTGVAGISAFELVYSVIGLVAVYIAVTGKRLF</sequence>
<organism evidence="2 3">
    <name type="scientific">Lacimicrobium alkaliphilum</name>
    <dbReference type="NCBI Taxonomy" id="1526571"/>
    <lineage>
        <taxon>Bacteria</taxon>
        <taxon>Pseudomonadati</taxon>
        <taxon>Pseudomonadota</taxon>
        <taxon>Gammaproteobacteria</taxon>
        <taxon>Alteromonadales</taxon>
        <taxon>Alteromonadaceae</taxon>
        <taxon>Lacimicrobium</taxon>
    </lineage>
</organism>
<dbReference type="Proteomes" id="UP000614272">
    <property type="component" value="Unassembled WGS sequence"/>
</dbReference>
<keyword evidence="3" id="KW-1185">Reference proteome</keyword>
<reference evidence="3" key="1">
    <citation type="journal article" date="2019" name="Int. J. Syst. Evol. Microbiol.">
        <title>The Global Catalogue of Microorganisms (GCM) 10K type strain sequencing project: providing services to taxonomists for standard genome sequencing and annotation.</title>
        <authorList>
            <consortium name="The Broad Institute Genomics Platform"/>
            <consortium name="The Broad Institute Genome Sequencing Center for Infectious Disease"/>
            <person name="Wu L."/>
            <person name="Ma J."/>
        </authorList>
    </citation>
    <scope>NUCLEOTIDE SEQUENCE [LARGE SCALE GENOMIC DNA]</scope>
    <source>
        <strain evidence="3">CGMCC 1.12923</strain>
    </source>
</reference>
<gene>
    <name evidence="2" type="ORF">GCM10011357_36680</name>
</gene>
<protein>
    <submittedName>
        <fullName evidence="2">Uncharacterized protein</fullName>
    </submittedName>
</protein>
<accession>A0ABQ1RU32</accession>
<feature type="transmembrane region" description="Helical" evidence="1">
    <location>
        <begin position="52"/>
        <end position="72"/>
    </location>
</feature>
<proteinExistence type="predicted"/>
<keyword evidence="1" id="KW-0472">Membrane</keyword>
<name>A0ABQ1RU32_9ALTE</name>
<comment type="caution">
    <text evidence="2">The sequence shown here is derived from an EMBL/GenBank/DDBJ whole genome shotgun (WGS) entry which is preliminary data.</text>
</comment>
<feature type="transmembrane region" description="Helical" evidence="1">
    <location>
        <begin position="25"/>
        <end position="46"/>
    </location>
</feature>
<dbReference type="RefSeq" id="WP_229748204.1">
    <property type="nucleotide sequence ID" value="NZ_BMGJ01000021.1"/>
</dbReference>
<dbReference type="EMBL" id="BMGJ01000021">
    <property type="protein sequence ID" value="GGD78261.1"/>
    <property type="molecule type" value="Genomic_DNA"/>
</dbReference>